<dbReference type="EMBL" id="JBEDUW010000002">
    <property type="protein sequence ID" value="KAK9943174.1"/>
    <property type="molecule type" value="Genomic_DNA"/>
</dbReference>
<sequence>MAASDLKMTEMDWAWAEGSGHGLDVMVMRCAAVRGRDANVVETDRAREETRGGRGAEEVAAWLKWFLGGGIGDARAGGGNSLGFWNEQKSMA</sequence>
<protein>
    <submittedName>
        <fullName evidence="1">Uncharacterized protein</fullName>
    </submittedName>
</protein>
<dbReference type="AlphaFoldDB" id="A0AAW1Y2R9"/>
<gene>
    <name evidence="1" type="ORF">M0R45_008792</name>
</gene>
<organism evidence="1 2">
    <name type="scientific">Rubus argutus</name>
    <name type="common">Southern blackberry</name>
    <dbReference type="NCBI Taxonomy" id="59490"/>
    <lineage>
        <taxon>Eukaryota</taxon>
        <taxon>Viridiplantae</taxon>
        <taxon>Streptophyta</taxon>
        <taxon>Embryophyta</taxon>
        <taxon>Tracheophyta</taxon>
        <taxon>Spermatophyta</taxon>
        <taxon>Magnoliopsida</taxon>
        <taxon>eudicotyledons</taxon>
        <taxon>Gunneridae</taxon>
        <taxon>Pentapetalae</taxon>
        <taxon>rosids</taxon>
        <taxon>fabids</taxon>
        <taxon>Rosales</taxon>
        <taxon>Rosaceae</taxon>
        <taxon>Rosoideae</taxon>
        <taxon>Rosoideae incertae sedis</taxon>
        <taxon>Rubus</taxon>
    </lineage>
</organism>
<accession>A0AAW1Y2R9</accession>
<evidence type="ECO:0000313" key="1">
    <source>
        <dbReference type="EMBL" id="KAK9943174.1"/>
    </source>
</evidence>
<comment type="caution">
    <text evidence="1">The sequence shown here is derived from an EMBL/GenBank/DDBJ whole genome shotgun (WGS) entry which is preliminary data.</text>
</comment>
<reference evidence="1 2" key="1">
    <citation type="journal article" date="2023" name="G3 (Bethesda)">
        <title>A chromosome-length genome assembly and annotation of blackberry (Rubus argutus, cv. 'Hillquist').</title>
        <authorList>
            <person name="Bruna T."/>
            <person name="Aryal R."/>
            <person name="Dudchenko O."/>
            <person name="Sargent D.J."/>
            <person name="Mead D."/>
            <person name="Buti M."/>
            <person name="Cavallini A."/>
            <person name="Hytonen T."/>
            <person name="Andres J."/>
            <person name="Pham M."/>
            <person name="Weisz D."/>
            <person name="Mascagni F."/>
            <person name="Usai G."/>
            <person name="Natali L."/>
            <person name="Bassil N."/>
            <person name="Fernandez G.E."/>
            <person name="Lomsadze A."/>
            <person name="Armour M."/>
            <person name="Olukolu B."/>
            <person name="Poorten T."/>
            <person name="Britton C."/>
            <person name="Davik J."/>
            <person name="Ashrafi H."/>
            <person name="Aiden E.L."/>
            <person name="Borodovsky M."/>
            <person name="Worthington M."/>
        </authorList>
    </citation>
    <scope>NUCLEOTIDE SEQUENCE [LARGE SCALE GENOMIC DNA]</scope>
    <source>
        <strain evidence="1">PI 553951</strain>
    </source>
</reference>
<evidence type="ECO:0000313" key="2">
    <source>
        <dbReference type="Proteomes" id="UP001457282"/>
    </source>
</evidence>
<name>A0AAW1Y2R9_RUBAR</name>
<dbReference type="Proteomes" id="UP001457282">
    <property type="component" value="Unassembled WGS sequence"/>
</dbReference>
<keyword evidence="2" id="KW-1185">Reference proteome</keyword>
<proteinExistence type="predicted"/>